<feature type="transmembrane region" description="Helical" evidence="1">
    <location>
        <begin position="232"/>
        <end position="251"/>
    </location>
</feature>
<feature type="transmembrane region" description="Helical" evidence="1">
    <location>
        <begin position="185"/>
        <end position="202"/>
    </location>
</feature>
<feature type="transmembrane region" description="Helical" evidence="1">
    <location>
        <begin position="65"/>
        <end position="84"/>
    </location>
</feature>
<dbReference type="Proteomes" id="UP000178040">
    <property type="component" value="Unassembled WGS sequence"/>
</dbReference>
<feature type="transmembrane region" description="Helical" evidence="1">
    <location>
        <begin position="144"/>
        <end position="165"/>
    </location>
</feature>
<keyword evidence="1" id="KW-0472">Membrane</keyword>
<sequence length="261" mass="30067">MSDALILNLFIFLFFVFTVLENYYKPKLSKIEKIGRQISPVVLFLLIVIGTTFVIYFLIYGPRQFVSLYLKFLLSALVLSHALWISLKKNFLTKLIFLVASLIFIATRFIYPSTFNHNLLILAAVIWLAPFFTYLNLMTKKRFLIISGLWFLYDIIFVWLTPLAQGVISTTKIIDFSLALTSGKSSIGIADLFWAGFLLSLLKKTRSKFIAIFILIGSNFMLEFYARNISRISLFPLLVLWVPLGILIIFYEKQTNPGRLL</sequence>
<keyword evidence="1" id="KW-1133">Transmembrane helix</keyword>
<dbReference type="EMBL" id="MGAI01000026">
    <property type="protein sequence ID" value="OGK44581.1"/>
    <property type="molecule type" value="Genomic_DNA"/>
</dbReference>
<protein>
    <submittedName>
        <fullName evidence="2">Uncharacterized protein</fullName>
    </submittedName>
</protein>
<evidence type="ECO:0000313" key="3">
    <source>
        <dbReference type="Proteomes" id="UP000178040"/>
    </source>
</evidence>
<name>A0A1F7IMI4_9BACT</name>
<feature type="transmembrane region" description="Helical" evidence="1">
    <location>
        <begin position="36"/>
        <end position="59"/>
    </location>
</feature>
<proteinExistence type="predicted"/>
<keyword evidence="1" id="KW-0812">Transmembrane</keyword>
<evidence type="ECO:0000256" key="1">
    <source>
        <dbReference type="SAM" id="Phobius"/>
    </source>
</evidence>
<gene>
    <name evidence="2" type="ORF">A3B40_05355</name>
</gene>
<evidence type="ECO:0000313" key="2">
    <source>
        <dbReference type="EMBL" id="OGK44581.1"/>
    </source>
</evidence>
<dbReference type="AlphaFoldDB" id="A0A1F7IMI4"/>
<accession>A0A1F7IMI4</accession>
<feature type="transmembrane region" description="Helical" evidence="1">
    <location>
        <begin position="6"/>
        <end position="24"/>
    </location>
</feature>
<feature type="transmembrane region" description="Helical" evidence="1">
    <location>
        <begin position="209"/>
        <end position="226"/>
    </location>
</feature>
<comment type="caution">
    <text evidence="2">The sequence shown here is derived from an EMBL/GenBank/DDBJ whole genome shotgun (WGS) entry which is preliminary data.</text>
</comment>
<feature type="transmembrane region" description="Helical" evidence="1">
    <location>
        <begin position="91"/>
        <end position="111"/>
    </location>
</feature>
<organism evidence="2 3">
    <name type="scientific">Candidatus Roizmanbacteria bacterium RIFCSPLOWO2_01_FULL_37_16</name>
    <dbReference type="NCBI Taxonomy" id="1802058"/>
    <lineage>
        <taxon>Bacteria</taxon>
        <taxon>Candidatus Roizmaniibacteriota</taxon>
    </lineage>
</organism>
<reference evidence="2 3" key="1">
    <citation type="journal article" date="2016" name="Nat. Commun.">
        <title>Thousands of microbial genomes shed light on interconnected biogeochemical processes in an aquifer system.</title>
        <authorList>
            <person name="Anantharaman K."/>
            <person name="Brown C.T."/>
            <person name="Hug L.A."/>
            <person name="Sharon I."/>
            <person name="Castelle C.J."/>
            <person name="Probst A.J."/>
            <person name="Thomas B.C."/>
            <person name="Singh A."/>
            <person name="Wilkins M.J."/>
            <person name="Karaoz U."/>
            <person name="Brodie E.L."/>
            <person name="Williams K.H."/>
            <person name="Hubbard S.S."/>
            <person name="Banfield J.F."/>
        </authorList>
    </citation>
    <scope>NUCLEOTIDE SEQUENCE [LARGE SCALE GENOMIC DNA]</scope>
</reference>
<feature type="transmembrane region" description="Helical" evidence="1">
    <location>
        <begin position="117"/>
        <end position="137"/>
    </location>
</feature>